<evidence type="ECO:0000256" key="2">
    <source>
        <dbReference type="ARBA" id="ARBA00022676"/>
    </source>
</evidence>
<dbReference type="CDD" id="cd06442">
    <property type="entry name" value="DPM1_like"/>
    <property type="match status" value="1"/>
</dbReference>
<feature type="domain" description="Glycosyltransferase 2-like" evidence="4">
    <location>
        <begin position="12"/>
        <end position="176"/>
    </location>
</feature>
<keyword evidence="3 5" id="KW-0808">Transferase</keyword>
<gene>
    <name evidence="5" type="ORF">BZB76_4150</name>
</gene>
<name>A0A495QLU9_9ACTN</name>
<comment type="similarity">
    <text evidence="1">Belongs to the glycosyltransferase 2 family.</text>
</comment>
<dbReference type="PANTHER" id="PTHR43398:SF1">
    <property type="entry name" value="DOLICHOL-PHOSPHATE MANNOSYLTRANSFERASE SUBUNIT 1"/>
    <property type="match status" value="1"/>
</dbReference>
<organism evidence="5 6">
    <name type="scientific">Actinomadura pelletieri DSM 43383</name>
    <dbReference type="NCBI Taxonomy" id="1120940"/>
    <lineage>
        <taxon>Bacteria</taxon>
        <taxon>Bacillati</taxon>
        <taxon>Actinomycetota</taxon>
        <taxon>Actinomycetes</taxon>
        <taxon>Streptosporangiales</taxon>
        <taxon>Thermomonosporaceae</taxon>
        <taxon>Actinomadura</taxon>
    </lineage>
</organism>
<dbReference type="Proteomes" id="UP000274601">
    <property type="component" value="Unassembled WGS sequence"/>
</dbReference>
<dbReference type="PANTHER" id="PTHR43398">
    <property type="entry name" value="DOLICHOL-PHOSPHATE MANNOSYLTRANSFERASE SUBUNIT 1"/>
    <property type="match status" value="1"/>
</dbReference>
<sequence>MDIPADLGRVLVIIPTYNERDNIERIAARVREAVPSVDLLVVDDASPDGTGEVADAMADKDEQIKVLHRAGKDGLGPAYIAGFRWAADHGYDVMVEMDADGSHQPEELPRLLTALQDADLVIGARWIPGGKVLNWPKRREALSRGANTYARLMLGIPLHDATGGYRAFRAATLDKIGLDGVDSRGYCFQIDLALRALRRGLLVKEVPITFVERVHGTSKMSRDVMMEAAVRITQWGMAARARRARARRLERARR</sequence>
<proteinExistence type="inferred from homology"/>
<keyword evidence="6" id="KW-1185">Reference proteome</keyword>
<dbReference type="EMBL" id="RBWU01000004">
    <property type="protein sequence ID" value="RKS73458.1"/>
    <property type="molecule type" value="Genomic_DNA"/>
</dbReference>
<dbReference type="Gene3D" id="3.90.550.10">
    <property type="entry name" value="Spore Coat Polysaccharide Biosynthesis Protein SpsA, Chain A"/>
    <property type="match status" value="1"/>
</dbReference>
<dbReference type="SUPFAM" id="SSF53448">
    <property type="entry name" value="Nucleotide-diphospho-sugar transferases"/>
    <property type="match status" value="1"/>
</dbReference>
<reference evidence="5 6" key="1">
    <citation type="submission" date="2018-10" db="EMBL/GenBank/DDBJ databases">
        <title>Genomic Encyclopedia of Archaeal and Bacterial Type Strains, Phase II (KMG-II): from individual species to whole genera.</title>
        <authorList>
            <person name="Goeker M."/>
        </authorList>
    </citation>
    <scope>NUCLEOTIDE SEQUENCE [LARGE SCALE GENOMIC DNA]</scope>
    <source>
        <strain evidence="5 6">DSM 43383</strain>
    </source>
</reference>
<dbReference type="GO" id="GO:0004582">
    <property type="term" value="F:dolichyl-phosphate beta-D-mannosyltransferase activity"/>
    <property type="evidence" value="ECO:0007669"/>
    <property type="project" value="InterPro"/>
</dbReference>
<protein>
    <submittedName>
        <fullName evidence="5">Dolichol-phosphate mannosyltransferase</fullName>
    </submittedName>
</protein>
<dbReference type="InterPro" id="IPR001173">
    <property type="entry name" value="Glyco_trans_2-like"/>
</dbReference>
<dbReference type="InterPro" id="IPR029044">
    <property type="entry name" value="Nucleotide-diphossugar_trans"/>
</dbReference>
<dbReference type="GO" id="GO:0016020">
    <property type="term" value="C:membrane"/>
    <property type="evidence" value="ECO:0007669"/>
    <property type="project" value="GOC"/>
</dbReference>
<comment type="caution">
    <text evidence="5">The sequence shown here is derived from an EMBL/GenBank/DDBJ whole genome shotgun (WGS) entry which is preliminary data.</text>
</comment>
<dbReference type="RefSeq" id="WP_121435954.1">
    <property type="nucleotide sequence ID" value="NZ_RBWU01000004.1"/>
</dbReference>
<evidence type="ECO:0000313" key="5">
    <source>
        <dbReference type="EMBL" id="RKS73458.1"/>
    </source>
</evidence>
<accession>A0A495QLU9</accession>
<dbReference type="OrthoDB" id="9810303at2"/>
<dbReference type="Pfam" id="PF00535">
    <property type="entry name" value="Glycos_transf_2"/>
    <property type="match status" value="1"/>
</dbReference>
<dbReference type="GO" id="GO:0009247">
    <property type="term" value="P:glycolipid biosynthetic process"/>
    <property type="evidence" value="ECO:0007669"/>
    <property type="project" value="TreeGrafter"/>
</dbReference>
<dbReference type="AlphaFoldDB" id="A0A495QLU9"/>
<keyword evidence="2 5" id="KW-0328">Glycosyltransferase</keyword>
<evidence type="ECO:0000313" key="6">
    <source>
        <dbReference type="Proteomes" id="UP000274601"/>
    </source>
</evidence>
<dbReference type="FunFam" id="3.90.550.10:FF:000122">
    <property type="entry name" value="Dolichol-phosphate mannosyltransferase subunit 1"/>
    <property type="match status" value="1"/>
</dbReference>
<dbReference type="InterPro" id="IPR039528">
    <property type="entry name" value="DPM1-like"/>
</dbReference>
<evidence type="ECO:0000256" key="1">
    <source>
        <dbReference type="ARBA" id="ARBA00006739"/>
    </source>
</evidence>
<evidence type="ECO:0000259" key="4">
    <source>
        <dbReference type="Pfam" id="PF00535"/>
    </source>
</evidence>
<evidence type="ECO:0000256" key="3">
    <source>
        <dbReference type="ARBA" id="ARBA00022679"/>
    </source>
</evidence>